<proteinExistence type="predicted"/>
<accession>A0AAP0K7X2</accession>
<evidence type="ECO:0000313" key="1">
    <source>
        <dbReference type="EMBL" id="KAK9146748.1"/>
    </source>
</evidence>
<organism evidence="1 2">
    <name type="scientific">Stephania japonica</name>
    <dbReference type="NCBI Taxonomy" id="461633"/>
    <lineage>
        <taxon>Eukaryota</taxon>
        <taxon>Viridiplantae</taxon>
        <taxon>Streptophyta</taxon>
        <taxon>Embryophyta</taxon>
        <taxon>Tracheophyta</taxon>
        <taxon>Spermatophyta</taxon>
        <taxon>Magnoliopsida</taxon>
        <taxon>Ranunculales</taxon>
        <taxon>Menispermaceae</taxon>
        <taxon>Menispermoideae</taxon>
        <taxon>Cissampelideae</taxon>
        <taxon>Stephania</taxon>
    </lineage>
</organism>
<keyword evidence="2" id="KW-1185">Reference proteome</keyword>
<dbReference type="AlphaFoldDB" id="A0AAP0K7X2"/>
<name>A0AAP0K7X2_9MAGN</name>
<dbReference type="EMBL" id="JBBNAE010000002">
    <property type="protein sequence ID" value="KAK9146748.1"/>
    <property type="molecule type" value="Genomic_DNA"/>
</dbReference>
<sequence>MDLIFIWDRASFSVSSGISNSSPLTQMKIRFVLGDRIKSFSNFFDLSCNLALVLQITKTGDMYLIVVG</sequence>
<evidence type="ECO:0000313" key="2">
    <source>
        <dbReference type="Proteomes" id="UP001417504"/>
    </source>
</evidence>
<reference evidence="1 2" key="1">
    <citation type="submission" date="2024-01" db="EMBL/GenBank/DDBJ databases">
        <title>Genome assemblies of Stephania.</title>
        <authorList>
            <person name="Yang L."/>
        </authorList>
    </citation>
    <scope>NUCLEOTIDE SEQUENCE [LARGE SCALE GENOMIC DNA]</scope>
    <source>
        <strain evidence="1">QJT</strain>
        <tissue evidence="1">Leaf</tissue>
    </source>
</reference>
<comment type="caution">
    <text evidence="1">The sequence shown here is derived from an EMBL/GenBank/DDBJ whole genome shotgun (WGS) entry which is preliminary data.</text>
</comment>
<protein>
    <submittedName>
        <fullName evidence="1">Uncharacterized protein</fullName>
    </submittedName>
</protein>
<dbReference type="Proteomes" id="UP001417504">
    <property type="component" value="Unassembled WGS sequence"/>
</dbReference>
<gene>
    <name evidence="1" type="ORF">Sjap_006651</name>
</gene>